<feature type="transmembrane region" description="Helical" evidence="1">
    <location>
        <begin position="367"/>
        <end position="388"/>
    </location>
</feature>
<evidence type="ECO:0000256" key="1">
    <source>
        <dbReference type="SAM" id="Phobius"/>
    </source>
</evidence>
<feature type="transmembrane region" description="Helical" evidence="1">
    <location>
        <begin position="49"/>
        <end position="72"/>
    </location>
</feature>
<dbReference type="EMBL" id="PYSW02000032">
    <property type="protein sequence ID" value="KAG2378586.1"/>
    <property type="molecule type" value="Genomic_DNA"/>
</dbReference>
<dbReference type="PANTHER" id="PTHR10845:SF192">
    <property type="entry name" value="DOUBLE HIT, ISOFORM B"/>
    <property type="match status" value="1"/>
</dbReference>
<feature type="transmembrane region" description="Helical" evidence="1">
    <location>
        <begin position="341"/>
        <end position="361"/>
    </location>
</feature>
<dbReference type="InterPro" id="IPR036305">
    <property type="entry name" value="RGS_sf"/>
</dbReference>
<evidence type="ECO:0000259" key="2">
    <source>
        <dbReference type="PROSITE" id="PS50132"/>
    </source>
</evidence>
<dbReference type="RefSeq" id="XP_044545848.1">
    <property type="nucleotide sequence ID" value="XM_044698278.1"/>
</dbReference>
<organism evidence="3 4">
    <name type="scientific">Naegleria lovaniensis</name>
    <name type="common">Amoeba</name>
    <dbReference type="NCBI Taxonomy" id="51637"/>
    <lineage>
        <taxon>Eukaryota</taxon>
        <taxon>Discoba</taxon>
        <taxon>Heterolobosea</taxon>
        <taxon>Tetramitia</taxon>
        <taxon>Eutetramitia</taxon>
        <taxon>Vahlkampfiidae</taxon>
        <taxon>Naegleria</taxon>
    </lineage>
</organism>
<proteinExistence type="predicted"/>
<dbReference type="Proteomes" id="UP000816034">
    <property type="component" value="Unassembled WGS sequence"/>
</dbReference>
<name>A0AA88GJZ5_NAELO</name>
<dbReference type="PANTHER" id="PTHR10845">
    <property type="entry name" value="REGULATOR OF G PROTEIN SIGNALING"/>
    <property type="match status" value="1"/>
</dbReference>
<evidence type="ECO:0000313" key="3">
    <source>
        <dbReference type="EMBL" id="KAG2378586.1"/>
    </source>
</evidence>
<accession>A0AA88GJZ5</accession>
<keyword evidence="1" id="KW-1133">Transmembrane helix</keyword>
<keyword evidence="1" id="KW-0472">Membrane</keyword>
<dbReference type="InterPro" id="IPR044926">
    <property type="entry name" value="RGS_subdomain_2"/>
</dbReference>
<feature type="transmembrane region" description="Helical" evidence="1">
    <location>
        <begin position="84"/>
        <end position="103"/>
    </location>
</feature>
<comment type="caution">
    <text evidence="3">The sequence shown here is derived from an EMBL/GenBank/DDBJ whole genome shotgun (WGS) entry which is preliminary data.</text>
</comment>
<dbReference type="SMART" id="SM00315">
    <property type="entry name" value="RGS"/>
    <property type="match status" value="1"/>
</dbReference>
<dbReference type="PRINTS" id="PR01301">
    <property type="entry name" value="RGSPROTEIN"/>
</dbReference>
<sequence length="569" mass="66504">MTNNFTILQLTAPIPWNFHSTDMMDQCNYANPLFISRINKIPPSNFYRIYLLGTIFGLGLILYVGAFALVIARRNKSPLRDRSVSLLLISGISGAFGLAYMYSRLYFDLILVCPITYYMVGLVQFSYFLPYLFRCFRTIMQYKLAQAQAAIMEEQEISTEDQFNVRDLNSYYYGVESMTSSGDRRRRRRRNRDIRDNAFLSSENSNELNITERPLNYDFLSSKKRITQGNMISELAKNEKYSRLISNQYYFSEGFLLIIMTIILLIWTMIIFVAHMLVMFGFNLINPVCQKRCNEHEGVALRVFVCVTIILIIPFAFLLFKMRKINDDFSIRKEMTVMLCFSIIVVAIPLIVLLAVPGQFWPDQPTIGYFLGVEVVGSFIISIIYPLGSTWVRDIDMSKFNIFKRWKKRGSHSDHMITTSNMILNESIHASTIPSESSIPFYEKFEFYLQNNDAREIFKQFLVRELHVESLMFVTELQYFKSLDEEDELLGEIAKTLFETYVRDGAPFEVHISHKVRNELISNLERPSLSIFNKAEQEVLKNMETQSFSRFKKSNLFSTFTERFKRNNY</sequence>
<dbReference type="CDD" id="cd07440">
    <property type="entry name" value="RGS"/>
    <property type="match status" value="1"/>
</dbReference>
<evidence type="ECO:0000313" key="4">
    <source>
        <dbReference type="Proteomes" id="UP000816034"/>
    </source>
</evidence>
<keyword evidence="4" id="KW-1185">Reference proteome</keyword>
<dbReference type="GeneID" id="68100679"/>
<protein>
    <recommendedName>
        <fullName evidence="2">RGS domain-containing protein</fullName>
    </recommendedName>
</protein>
<dbReference type="AlphaFoldDB" id="A0AA88GJZ5"/>
<keyword evidence="1" id="KW-0812">Transmembrane</keyword>
<feature type="transmembrane region" description="Helical" evidence="1">
    <location>
        <begin position="255"/>
        <end position="279"/>
    </location>
</feature>
<dbReference type="SUPFAM" id="SSF48097">
    <property type="entry name" value="Regulator of G-protein signaling, RGS"/>
    <property type="match status" value="1"/>
</dbReference>
<reference evidence="3 4" key="1">
    <citation type="journal article" date="2018" name="BMC Genomics">
        <title>The genome of Naegleria lovaniensis, the basis for a comparative approach to unravel pathogenicity factors of the human pathogenic amoeba N. fowleri.</title>
        <authorList>
            <person name="Liechti N."/>
            <person name="Schurch N."/>
            <person name="Bruggmann R."/>
            <person name="Wittwer M."/>
        </authorList>
    </citation>
    <scope>NUCLEOTIDE SEQUENCE [LARGE SCALE GENOMIC DNA]</scope>
    <source>
        <strain evidence="3 4">ATCC 30569</strain>
    </source>
</reference>
<dbReference type="Pfam" id="PF00615">
    <property type="entry name" value="RGS"/>
    <property type="match status" value="1"/>
</dbReference>
<dbReference type="PROSITE" id="PS50132">
    <property type="entry name" value="RGS"/>
    <property type="match status" value="1"/>
</dbReference>
<dbReference type="InterPro" id="IPR016137">
    <property type="entry name" value="RGS"/>
</dbReference>
<gene>
    <name evidence="3" type="ORF">C9374_008225</name>
</gene>
<feature type="transmembrane region" description="Helical" evidence="1">
    <location>
        <begin position="109"/>
        <end position="133"/>
    </location>
</feature>
<feature type="domain" description="RGS" evidence="2">
    <location>
        <begin position="444"/>
        <end position="561"/>
    </location>
</feature>
<feature type="transmembrane region" description="Helical" evidence="1">
    <location>
        <begin position="299"/>
        <end position="320"/>
    </location>
</feature>
<dbReference type="Gene3D" id="1.10.167.10">
    <property type="entry name" value="Regulator of G-protein Signalling 4, domain 2"/>
    <property type="match status" value="1"/>
</dbReference>